<evidence type="ECO:0000313" key="12">
    <source>
        <dbReference type="EMBL" id="KAK2707136.1"/>
    </source>
</evidence>
<evidence type="ECO:0000259" key="11">
    <source>
        <dbReference type="Pfam" id="PF07885"/>
    </source>
</evidence>
<dbReference type="SUPFAM" id="SSF81324">
    <property type="entry name" value="Voltage-gated potassium channels"/>
    <property type="match status" value="2"/>
</dbReference>
<keyword evidence="5 8" id="KW-0406">Ion transport</keyword>
<evidence type="ECO:0000256" key="2">
    <source>
        <dbReference type="ARBA" id="ARBA00022448"/>
    </source>
</evidence>
<protein>
    <recommendedName>
        <fullName evidence="11">Potassium channel domain-containing protein</fullName>
    </recommendedName>
</protein>
<dbReference type="AlphaFoldDB" id="A0AA88HGR6"/>
<evidence type="ECO:0000256" key="3">
    <source>
        <dbReference type="ARBA" id="ARBA00022692"/>
    </source>
</evidence>
<gene>
    <name evidence="12" type="ORF">QYM36_014977</name>
</gene>
<accession>A0AA88HGR6</accession>
<dbReference type="GO" id="GO:0005886">
    <property type="term" value="C:plasma membrane"/>
    <property type="evidence" value="ECO:0007669"/>
    <property type="project" value="TreeGrafter"/>
</dbReference>
<keyword evidence="3 8" id="KW-0812">Transmembrane</keyword>
<feature type="transmembrane region" description="Helical" evidence="10">
    <location>
        <begin position="12"/>
        <end position="29"/>
    </location>
</feature>
<dbReference type="Gene3D" id="1.10.287.70">
    <property type="match status" value="1"/>
</dbReference>
<reference evidence="12" key="1">
    <citation type="submission" date="2023-07" db="EMBL/GenBank/DDBJ databases">
        <title>Chromosome-level genome assembly of Artemia franciscana.</title>
        <authorList>
            <person name="Jo E."/>
        </authorList>
    </citation>
    <scope>NUCLEOTIDE SEQUENCE</scope>
    <source>
        <tissue evidence="12">Whole body</tissue>
    </source>
</reference>
<keyword evidence="2 8" id="KW-0813">Transport</keyword>
<feature type="domain" description="Potassium channel" evidence="11">
    <location>
        <begin position="179"/>
        <end position="263"/>
    </location>
</feature>
<evidence type="ECO:0000256" key="1">
    <source>
        <dbReference type="ARBA" id="ARBA00004141"/>
    </source>
</evidence>
<evidence type="ECO:0000256" key="6">
    <source>
        <dbReference type="ARBA" id="ARBA00023136"/>
    </source>
</evidence>
<proteinExistence type="inferred from homology"/>
<dbReference type="Pfam" id="PF07885">
    <property type="entry name" value="Ion_trans_2"/>
    <property type="match status" value="2"/>
</dbReference>
<evidence type="ECO:0000256" key="7">
    <source>
        <dbReference type="ARBA" id="ARBA00023303"/>
    </source>
</evidence>
<feature type="region of interest" description="Disordered" evidence="9">
    <location>
        <begin position="430"/>
        <end position="449"/>
    </location>
</feature>
<feature type="domain" description="Potassium channel" evidence="11">
    <location>
        <begin position="94"/>
        <end position="149"/>
    </location>
</feature>
<organism evidence="12 13">
    <name type="scientific">Artemia franciscana</name>
    <name type="common">Brine shrimp</name>
    <name type="synonym">Artemia sanfranciscana</name>
    <dbReference type="NCBI Taxonomy" id="6661"/>
    <lineage>
        <taxon>Eukaryota</taxon>
        <taxon>Metazoa</taxon>
        <taxon>Ecdysozoa</taxon>
        <taxon>Arthropoda</taxon>
        <taxon>Crustacea</taxon>
        <taxon>Branchiopoda</taxon>
        <taxon>Anostraca</taxon>
        <taxon>Artemiidae</taxon>
        <taxon>Artemia</taxon>
    </lineage>
</organism>
<dbReference type="EMBL" id="JAVRJZ010000019">
    <property type="protein sequence ID" value="KAK2707137.1"/>
    <property type="molecule type" value="Genomic_DNA"/>
</dbReference>
<keyword evidence="13" id="KW-1185">Reference proteome</keyword>
<name>A0AA88HGR6_ARTSF</name>
<dbReference type="InterPro" id="IPR013099">
    <property type="entry name" value="K_chnl_dom"/>
</dbReference>
<evidence type="ECO:0000313" key="13">
    <source>
        <dbReference type="Proteomes" id="UP001187531"/>
    </source>
</evidence>
<comment type="subcellular location">
    <subcellularLocation>
        <location evidence="1">Membrane</location>
        <topology evidence="1">Multi-pass membrane protein</topology>
    </subcellularLocation>
</comment>
<dbReference type="InterPro" id="IPR003280">
    <property type="entry name" value="2pore_dom_K_chnl"/>
</dbReference>
<keyword evidence="7 8" id="KW-0407">Ion channel</keyword>
<feature type="transmembrane region" description="Helical" evidence="10">
    <location>
        <begin position="233"/>
        <end position="256"/>
    </location>
</feature>
<dbReference type="GO" id="GO:0030322">
    <property type="term" value="P:stabilization of membrane potential"/>
    <property type="evidence" value="ECO:0007669"/>
    <property type="project" value="TreeGrafter"/>
</dbReference>
<dbReference type="PANTHER" id="PTHR11003">
    <property type="entry name" value="POTASSIUM CHANNEL, SUBFAMILY K"/>
    <property type="match status" value="1"/>
</dbReference>
<evidence type="ECO:0000256" key="4">
    <source>
        <dbReference type="ARBA" id="ARBA00022989"/>
    </source>
</evidence>
<dbReference type="PRINTS" id="PR01333">
    <property type="entry name" value="2POREKCHANEL"/>
</dbReference>
<sequence length="483" mass="53878">MNWWYWCSLQGFLISVLIIGAIVFSYFEAPKEIEVRTSQLMLAIDVVETFLLQNSSKYRTKEERYQLLEDLLSTCNLPEISEVSKADEYVMPVKWNLANSVLFCFTIVTTIGYGHISPETLGGRIFCIFYGLLGIPLNVLLVGNLAGWFNAQLTQAKEVDSTGRSRFERWIQRLAVPFFYFIPGTVLFLVIPSIAFIISEKWTFLESIYYGFVTLSTVGFGDMVPGSNQKSPYLWLQNSFLILWVTFGAGYITAVIEAIGKVIGNTKPLPVCIELPKKFEGKIVKMNLFPQSSRQGSRRSIGSNNHTHPTQAMENVISFSNSLLDIRGSLKKGSTSFKLGSILPESNSEEIYCVKAQSEPQEVSYHDNPGFNISVSETSFASNSSASISTECSEISNDEFSYKGSSSFKVGSLVPELNDKEIYCIEVQPEPQEDSCHDNPGYENNDSESSIASSSSACFYTQNSEMSNDAFSCGNIKSEIIYV</sequence>
<comment type="caution">
    <text evidence="12">The sequence shown here is derived from an EMBL/GenBank/DDBJ whole genome shotgun (WGS) entry which is preliminary data.</text>
</comment>
<dbReference type="PANTHER" id="PTHR11003:SF345">
    <property type="entry name" value="TWIK FAMILY OF POTASSIUM CHANNELS PROTEIN 18"/>
    <property type="match status" value="1"/>
</dbReference>
<dbReference type="EMBL" id="JAVRJZ010000019">
    <property type="protein sequence ID" value="KAK2707136.1"/>
    <property type="molecule type" value="Genomic_DNA"/>
</dbReference>
<feature type="transmembrane region" description="Helical" evidence="10">
    <location>
        <begin position="128"/>
        <end position="153"/>
    </location>
</feature>
<keyword evidence="6 10" id="KW-0472">Membrane</keyword>
<dbReference type="Proteomes" id="UP001187531">
    <property type="component" value="Unassembled WGS sequence"/>
</dbReference>
<evidence type="ECO:0000256" key="10">
    <source>
        <dbReference type="SAM" id="Phobius"/>
    </source>
</evidence>
<comment type="similarity">
    <text evidence="8">Belongs to the two pore domain potassium channel (TC 1.A.1.8) family.</text>
</comment>
<evidence type="ECO:0000256" key="5">
    <source>
        <dbReference type="ARBA" id="ARBA00023065"/>
    </source>
</evidence>
<dbReference type="GO" id="GO:0015271">
    <property type="term" value="F:outward rectifier potassium channel activity"/>
    <property type="evidence" value="ECO:0007669"/>
    <property type="project" value="TreeGrafter"/>
</dbReference>
<dbReference type="GO" id="GO:0022841">
    <property type="term" value="F:potassium ion leak channel activity"/>
    <property type="evidence" value="ECO:0007669"/>
    <property type="project" value="TreeGrafter"/>
</dbReference>
<keyword evidence="4 10" id="KW-1133">Transmembrane helix</keyword>
<evidence type="ECO:0000256" key="8">
    <source>
        <dbReference type="RuleBase" id="RU003857"/>
    </source>
</evidence>
<feature type="transmembrane region" description="Helical" evidence="10">
    <location>
        <begin position="204"/>
        <end position="221"/>
    </location>
</feature>
<feature type="transmembrane region" description="Helical" evidence="10">
    <location>
        <begin position="174"/>
        <end position="198"/>
    </location>
</feature>
<evidence type="ECO:0000256" key="9">
    <source>
        <dbReference type="SAM" id="MobiDB-lite"/>
    </source>
</evidence>
<feature type="transmembrane region" description="Helical" evidence="10">
    <location>
        <begin position="95"/>
        <end position="116"/>
    </location>
</feature>